<dbReference type="EMBL" id="CAJOBG010007356">
    <property type="protein sequence ID" value="CAF4214473.1"/>
    <property type="molecule type" value="Genomic_DNA"/>
</dbReference>
<keyword evidence="1" id="KW-0472">Membrane</keyword>
<gene>
    <name evidence="2" type="ORF">OVN521_LOCUS27090</name>
</gene>
<organism evidence="2 3">
    <name type="scientific">Rotaria magnacalcarata</name>
    <dbReference type="NCBI Taxonomy" id="392030"/>
    <lineage>
        <taxon>Eukaryota</taxon>
        <taxon>Metazoa</taxon>
        <taxon>Spiralia</taxon>
        <taxon>Gnathifera</taxon>
        <taxon>Rotifera</taxon>
        <taxon>Eurotatoria</taxon>
        <taxon>Bdelloidea</taxon>
        <taxon>Philodinida</taxon>
        <taxon>Philodinidae</taxon>
        <taxon>Rotaria</taxon>
    </lineage>
</organism>
<feature type="transmembrane region" description="Helical" evidence="1">
    <location>
        <begin position="39"/>
        <end position="57"/>
    </location>
</feature>
<comment type="caution">
    <text evidence="2">The sequence shown here is derived from an EMBL/GenBank/DDBJ whole genome shotgun (WGS) entry which is preliminary data.</text>
</comment>
<evidence type="ECO:0000313" key="3">
    <source>
        <dbReference type="Proteomes" id="UP000663866"/>
    </source>
</evidence>
<name>A0A820CEK9_9BILA</name>
<accession>A0A820CEK9</accession>
<protein>
    <submittedName>
        <fullName evidence="2">Uncharacterized protein</fullName>
    </submittedName>
</protein>
<keyword evidence="1" id="KW-0812">Transmembrane</keyword>
<evidence type="ECO:0000256" key="1">
    <source>
        <dbReference type="SAM" id="Phobius"/>
    </source>
</evidence>
<reference evidence="2" key="1">
    <citation type="submission" date="2021-02" db="EMBL/GenBank/DDBJ databases">
        <authorList>
            <person name="Nowell W R."/>
        </authorList>
    </citation>
    <scope>NUCLEOTIDE SEQUENCE</scope>
</reference>
<evidence type="ECO:0000313" key="2">
    <source>
        <dbReference type="EMBL" id="CAF4214473.1"/>
    </source>
</evidence>
<sequence>MDGTFCTTLPNFEQVFIIQPIVHGTCIPVMCALRPDGKAITYVYLFYILFATAKRCAGEMSKVKCRKQKK</sequence>
<keyword evidence="1" id="KW-1133">Transmembrane helix</keyword>
<keyword evidence="3" id="KW-1185">Reference proteome</keyword>
<dbReference type="Proteomes" id="UP000663866">
    <property type="component" value="Unassembled WGS sequence"/>
</dbReference>
<dbReference type="AlphaFoldDB" id="A0A820CEK9"/>
<proteinExistence type="predicted"/>